<dbReference type="CDD" id="cd04735">
    <property type="entry name" value="OYE_like_4_FMN"/>
    <property type="match status" value="1"/>
</dbReference>
<dbReference type="GO" id="GO:0010181">
    <property type="term" value="F:FMN binding"/>
    <property type="evidence" value="ECO:0007669"/>
    <property type="project" value="InterPro"/>
</dbReference>
<comment type="caution">
    <text evidence="4">The sequence shown here is derived from an EMBL/GenBank/DDBJ whole genome shotgun (WGS) entry which is preliminary data.</text>
</comment>
<keyword evidence="1" id="KW-0285">Flavoprotein</keyword>
<name>A0A0C9PU15_LACPA</name>
<feature type="domain" description="NADH:flavin oxidoreductase/NADH oxidase N-terminal" evidence="3">
    <location>
        <begin position="8"/>
        <end position="334"/>
    </location>
</feature>
<gene>
    <name evidence="4" type="ORF">LC0644_0103</name>
</gene>
<keyword evidence="2" id="KW-0560">Oxidoreductase</keyword>
<protein>
    <submittedName>
        <fullName evidence="4">NADH-dependent flavin oxidoreductase yqiG</fullName>
    </submittedName>
</protein>
<sequence>MSGYHFLKPFTFKHQTITLKNRIVIPPMTTRLSFEDGTVTRDEIRYYQQRAGGVGMFITGTANVNALGKGFEGELSVADDRFIPGLSKLAAAMKTGGTKAILQIFSAGRMSNSKILRGEQPVSASAVAAPRAGYETPRALTSAEIEATIHDFGQAVRRAILAGFDGIELHGANTYLIQQIYSPNSNRRTDEWGGDRDKRMRFPLAVVHEAEKVIATIADRPFLLGYRISPEELEQPGITLDDTLALIDALKQTKIDYLHVSQSDVWRTSLRNPEDTAIMNEQIRDHVAGAFPVIVVGGLKTPADAEKAADSFDLVAIGHEMIREPHWVQKVLDHDEKAIRYQIAPADLEELGIAPTFLDFIESISGGAKGVPLTTAQSMTSSNVPQD</sequence>
<evidence type="ECO:0000256" key="1">
    <source>
        <dbReference type="ARBA" id="ARBA00022630"/>
    </source>
</evidence>
<reference evidence="5" key="1">
    <citation type="submission" date="2014-05" db="EMBL/GenBank/DDBJ databases">
        <title>Whole genome sequencing of Lactobacillus casei NRIC0644.</title>
        <authorList>
            <person name="Atarashi H."/>
            <person name="Yoshida Y."/>
            <person name="Fujimura S."/>
            <person name="Tanaka N."/>
            <person name="Shiwa Y."/>
            <person name="Yoshikawa H."/>
            <person name="Okada S."/>
            <person name="Nakagawa J."/>
        </authorList>
    </citation>
    <scope>NUCLEOTIDE SEQUENCE [LARGE SCALE GENOMIC DNA]</scope>
    <source>
        <strain evidence="5">NRIC0644</strain>
    </source>
</reference>
<dbReference type="Proteomes" id="UP000032552">
    <property type="component" value="Unassembled WGS sequence"/>
</dbReference>
<evidence type="ECO:0000313" key="5">
    <source>
        <dbReference type="Proteomes" id="UP000032552"/>
    </source>
</evidence>
<dbReference type="PANTHER" id="PTHR43656">
    <property type="entry name" value="BINDING OXIDOREDUCTASE, PUTATIVE (AFU_ORTHOLOGUE AFUA_2G08260)-RELATED"/>
    <property type="match status" value="1"/>
</dbReference>
<dbReference type="Pfam" id="PF00724">
    <property type="entry name" value="Oxidored_FMN"/>
    <property type="match status" value="1"/>
</dbReference>
<evidence type="ECO:0000256" key="2">
    <source>
        <dbReference type="ARBA" id="ARBA00023002"/>
    </source>
</evidence>
<proteinExistence type="predicted"/>
<dbReference type="AlphaFoldDB" id="A0A0C9PU15"/>
<dbReference type="SUPFAM" id="SSF51395">
    <property type="entry name" value="FMN-linked oxidoreductases"/>
    <property type="match status" value="1"/>
</dbReference>
<dbReference type="EMBL" id="BAYM01000008">
    <property type="protein sequence ID" value="GAN35514.1"/>
    <property type="molecule type" value="Genomic_DNA"/>
</dbReference>
<dbReference type="InterPro" id="IPR013785">
    <property type="entry name" value="Aldolase_TIM"/>
</dbReference>
<dbReference type="InterPro" id="IPR051799">
    <property type="entry name" value="NADH_flavin_oxidoreductase"/>
</dbReference>
<dbReference type="GO" id="GO:0016491">
    <property type="term" value="F:oxidoreductase activity"/>
    <property type="evidence" value="ECO:0007669"/>
    <property type="project" value="UniProtKB-KW"/>
</dbReference>
<dbReference type="PANTHER" id="PTHR43656:SF2">
    <property type="entry name" value="BINDING OXIDOREDUCTASE, PUTATIVE (AFU_ORTHOLOGUE AFUA_2G08260)-RELATED"/>
    <property type="match status" value="1"/>
</dbReference>
<dbReference type="RefSeq" id="WP_045624705.1">
    <property type="nucleotide sequence ID" value="NZ_BAYM01000008.1"/>
</dbReference>
<dbReference type="Gene3D" id="3.20.20.70">
    <property type="entry name" value="Aldolase class I"/>
    <property type="match status" value="1"/>
</dbReference>
<evidence type="ECO:0000313" key="4">
    <source>
        <dbReference type="EMBL" id="GAN35514.1"/>
    </source>
</evidence>
<accession>A0A0C9PU15</accession>
<evidence type="ECO:0000259" key="3">
    <source>
        <dbReference type="Pfam" id="PF00724"/>
    </source>
</evidence>
<organism evidence="4 5">
    <name type="scientific">Lacticaseibacillus paracasei NRIC 0644</name>
    <dbReference type="NCBI Taxonomy" id="1435038"/>
    <lineage>
        <taxon>Bacteria</taxon>
        <taxon>Bacillati</taxon>
        <taxon>Bacillota</taxon>
        <taxon>Bacilli</taxon>
        <taxon>Lactobacillales</taxon>
        <taxon>Lactobacillaceae</taxon>
        <taxon>Lacticaseibacillus</taxon>
    </lineage>
</organism>
<dbReference type="InterPro" id="IPR001155">
    <property type="entry name" value="OxRdtase_FMN_N"/>
</dbReference>